<dbReference type="GO" id="GO:0015031">
    <property type="term" value="P:protein transport"/>
    <property type="evidence" value="ECO:0007669"/>
    <property type="project" value="InterPro"/>
</dbReference>
<dbReference type="Proteomes" id="UP000007494">
    <property type="component" value="Chromosome XI"/>
</dbReference>
<sequence>MAGQATTLGKSAMGGALHGDSSLKVASKTPERFRADAVTSIDWSNINYPPGIRLVHFNPDELPTPVARLARVLHGMFVVTSIVLLANIVHSVVLVIGGLPASRIGYTIPSAFILTPASGATFYQGYVALAISDEKKKKRYFLFQSIFLTVALFLFVSPLGSANGLLALSSMQSKIQRYHLSSGMHTFWVYAAGLESTLWFTAFLLGAYGMAGVRRFNPYHSEASRSPA</sequence>
<dbReference type="AlphaFoldDB" id="F0VNX0"/>
<comment type="subcellular location">
    <subcellularLocation>
        <location evidence="1">Membrane</location>
        <topology evidence="1">Multi-pass membrane protein</topology>
    </subcellularLocation>
</comment>
<reference evidence="6" key="1">
    <citation type="submission" date="2011-02" db="EMBL/GenBank/DDBJ databases">
        <authorList>
            <person name="Aslett M."/>
        </authorList>
    </citation>
    <scope>NUCLEOTIDE SEQUENCE</scope>
    <source>
        <strain evidence="6">Liverpool</strain>
    </source>
</reference>
<feature type="transmembrane region" description="Helical" evidence="5">
    <location>
        <begin position="141"/>
        <end position="167"/>
    </location>
</feature>
<feature type="transmembrane region" description="Helical" evidence="5">
    <location>
        <begin position="77"/>
        <end position="99"/>
    </location>
</feature>
<evidence type="ECO:0000256" key="4">
    <source>
        <dbReference type="ARBA" id="ARBA00023136"/>
    </source>
</evidence>
<evidence type="ECO:0000256" key="2">
    <source>
        <dbReference type="ARBA" id="ARBA00022692"/>
    </source>
</evidence>
<dbReference type="Pfam" id="PF04144">
    <property type="entry name" value="SCAMP"/>
    <property type="match status" value="1"/>
</dbReference>
<reference evidence="6" key="2">
    <citation type="submission" date="2011-03" db="EMBL/GenBank/DDBJ databases">
        <title>Comparative genomics and transcriptomics of Neospora caninum and Toxoplasma gondii.</title>
        <authorList>
            <person name="Reid A.J."/>
            <person name="Sohal A."/>
            <person name="Harris D."/>
            <person name="Quail M."/>
            <person name="Sanders M."/>
            <person name="Berriman M."/>
            <person name="Wastling J.M."/>
            <person name="Pain A."/>
        </authorList>
    </citation>
    <scope>NUCLEOTIDE SEQUENCE</scope>
    <source>
        <strain evidence="6">Liverpool</strain>
    </source>
</reference>
<gene>
    <name evidence="7" type="ORF">BN1204_058390</name>
    <name evidence="6" type="ORF">NCLIV_058390</name>
</gene>
<dbReference type="RefSeq" id="XP_003885444.1">
    <property type="nucleotide sequence ID" value="XM_003885395.1"/>
</dbReference>
<dbReference type="GeneID" id="13440829"/>
<proteinExistence type="predicted"/>
<evidence type="ECO:0000256" key="3">
    <source>
        <dbReference type="ARBA" id="ARBA00022989"/>
    </source>
</evidence>
<dbReference type="InterPro" id="IPR007273">
    <property type="entry name" value="SCAMP"/>
</dbReference>
<dbReference type="EMBL" id="FR823392">
    <property type="protein sequence ID" value="CBZ55416.1"/>
    <property type="molecule type" value="Genomic_DNA"/>
</dbReference>
<evidence type="ECO:0000313" key="7">
    <source>
        <dbReference type="EMBL" id="CEL70152.1"/>
    </source>
</evidence>
<dbReference type="GO" id="GO:0016020">
    <property type="term" value="C:membrane"/>
    <property type="evidence" value="ECO:0007669"/>
    <property type="project" value="UniProtKB-SubCell"/>
</dbReference>
<reference evidence="8" key="3">
    <citation type="journal article" date="2012" name="PLoS Pathog.">
        <title>Comparative genomics of the apicomplexan parasites Toxoplasma gondii and Neospora caninum: Coccidia differing in host range and transmission strategy.</title>
        <authorList>
            <person name="Reid A.J."/>
            <person name="Vermont S.J."/>
            <person name="Cotton J.A."/>
            <person name="Harris D."/>
            <person name="Hill-Cawthorne G.A."/>
            <person name="Konen-Waisman S."/>
            <person name="Latham S.M."/>
            <person name="Mourier T."/>
            <person name="Norton R."/>
            <person name="Quail M.A."/>
            <person name="Sanders M."/>
            <person name="Shanmugam D."/>
            <person name="Sohal A."/>
            <person name="Wasmuth J.D."/>
            <person name="Brunk B."/>
            <person name="Grigg M.E."/>
            <person name="Howard J.C."/>
            <person name="Parkinson J."/>
            <person name="Roos D.S."/>
            <person name="Trees A.J."/>
            <person name="Berriman M."/>
            <person name="Pain A."/>
            <person name="Wastling J.M."/>
        </authorList>
    </citation>
    <scope>NUCLEOTIDE SEQUENCE [LARGE SCALE GENOMIC DNA]</scope>
    <source>
        <strain evidence="8">Liverpool</strain>
    </source>
</reference>
<protein>
    <submittedName>
        <fullName evidence="6">Uncharacterized protein</fullName>
    </submittedName>
</protein>
<dbReference type="OMA" id="EDYNYPP"/>
<evidence type="ECO:0000313" key="8">
    <source>
        <dbReference type="Proteomes" id="UP000007494"/>
    </source>
</evidence>
<dbReference type="VEuPathDB" id="ToxoDB:NCLIV_058390"/>
<keyword evidence="3 5" id="KW-1133">Transmembrane helix</keyword>
<accession>F0VNX0</accession>
<keyword evidence="2 5" id="KW-0812">Transmembrane</keyword>
<dbReference type="InParanoid" id="F0VNX0"/>
<name>F0VNX0_NEOCL</name>
<reference evidence="7" key="4">
    <citation type="journal article" date="2015" name="PLoS ONE">
        <title>Comprehensive Evaluation of Toxoplasma gondii VEG and Neospora caninum LIV Genomes with Tachyzoite Stage Transcriptome and Proteome Defines Novel Transcript Features.</title>
        <authorList>
            <person name="Ramaprasad A."/>
            <person name="Mourier T."/>
            <person name="Naeem R."/>
            <person name="Malas T.B."/>
            <person name="Moussa E."/>
            <person name="Panigrahi A."/>
            <person name="Vermont S.J."/>
            <person name="Otto T.D."/>
            <person name="Wastling J."/>
            <person name="Pain A."/>
        </authorList>
    </citation>
    <scope>NUCLEOTIDE SEQUENCE</scope>
    <source>
        <strain evidence="7">Liverpool</strain>
    </source>
</reference>
<feature type="transmembrane region" description="Helical" evidence="5">
    <location>
        <begin position="187"/>
        <end position="211"/>
    </location>
</feature>
<evidence type="ECO:0000313" key="6">
    <source>
        <dbReference type="EMBL" id="CBZ55416.1"/>
    </source>
</evidence>
<dbReference type="OrthoDB" id="565522at2759"/>
<dbReference type="EMBL" id="LN714486">
    <property type="protein sequence ID" value="CEL70152.1"/>
    <property type="molecule type" value="Genomic_DNA"/>
</dbReference>
<evidence type="ECO:0000256" key="5">
    <source>
        <dbReference type="SAM" id="Phobius"/>
    </source>
</evidence>
<feature type="transmembrane region" description="Helical" evidence="5">
    <location>
        <begin position="111"/>
        <end position="129"/>
    </location>
</feature>
<evidence type="ECO:0000256" key="1">
    <source>
        <dbReference type="ARBA" id="ARBA00004141"/>
    </source>
</evidence>
<organism evidence="6 8">
    <name type="scientific">Neospora caninum (strain Liverpool)</name>
    <dbReference type="NCBI Taxonomy" id="572307"/>
    <lineage>
        <taxon>Eukaryota</taxon>
        <taxon>Sar</taxon>
        <taxon>Alveolata</taxon>
        <taxon>Apicomplexa</taxon>
        <taxon>Conoidasida</taxon>
        <taxon>Coccidia</taxon>
        <taxon>Eucoccidiorida</taxon>
        <taxon>Eimeriorina</taxon>
        <taxon>Sarcocystidae</taxon>
        <taxon>Neospora</taxon>
    </lineage>
</organism>
<keyword evidence="4 5" id="KW-0472">Membrane</keyword>
<keyword evidence="8" id="KW-1185">Reference proteome</keyword>